<protein>
    <submittedName>
        <fullName evidence="1">Uncharacterized protein</fullName>
    </submittedName>
</protein>
<dbReference type="EMBL" id="PNXQ01000012">
    <property type="protein sequence ID" value="TKH43821.1"/>
    <property type="molecule type" value="Genomic_DNA"/>
</dbReference>
<evidence type="ECO:0000313" key="2">
    <source>
        <dbReference type="Proteomes" id="UP000308114"/>
    </source>
</evidence>
<evidence type="ECO:0000313" key="1">
    <source>
        <dbReference type="EMBL" id="TKH43821.1"/>
    </source>
</evidence>
<proteinExistence type="predicted"/>
<gene>
    <name evidence="1" type="ORF">C1I60_10605</name>
</gene>
<organism evidence="1 2">
    <name type="scientific">Paenibacillus terrae</name>
    <dbReference type="NCBI Taxonomy" id="159743"/>
    <lineage>
        <taxon>Bacteria</taxon>
        <taxon>Bacillati</taxon>
        <taxon>Bacillota</taxon>
        <taxon>Bacilli</taxon>
        <taxon>Bacillales</taxon>
        <taxon>Paenibacillaceae</taxon>
        <taxon>Paenibacillus</taxon>
    </lineage>
</organism>
<reference evidence="1 2" key="1">
    <citation type="submission" date="2018-01" db="EMBL/GenBank/DDBJ databases">
        <title>Bacillales members from the olive rhizosphere are effective biological control agents against Verticillium dahliae.</title>
        <authorList>
            <person name="Gomez-Lama C."/>
            <person name="Legarda G."/>
            <person name="Ruano-Rosa D."/>
            <person name="Pizarro-Tobias P."/>
            <person name="Valverde-Corredor A."/>
            <person name="Niqui J.L."/>
            <person name="Trivino J.C."/>
            <person name="Roca A."/>
            <person name="Mercado-Blanco J."/>
        </authorList>
    </citation>
    <scope>NUCLEOTIDE SEQUENCE [LARGE SCALE GENOMIC DNA]</scope>
    <source>
        <strain evidence="1 2">PIC167</strain>
    </source>
</reference>
<dbReference type="Proteomes" id="UP000308114">
    <property type="component" value="Unassembled WGS sequence"/>
</dbReference>
<dbReference type="RefSeq" id="WP_137061685.1">
    <property type="nucleotide sequence ID" value="NZ_PNXQ01000012.1"/>
</dbReference>
<sequence>MNGRPWSSKVYHVNAAIPAAYLEGKDKATVTFKAKPGQRILRLFGLRMVNQDVYEQLYQAGSLGLHE</sequence>
<accession>A0A4V5SQ25</accession>
<comment type="caution">
    <text evidence="1">The sequence shown here is derived from an EMBL/GenBank/DDBJ whole genome shotgun (WGS) entry which is preliminary data.</text>
</comment>
<dbReference type="AlphaFoldDB" id="A0A4V5SQ25"/>
<name>A0A4V5SQ25_9BACL</name>